<dbReference type="Gene3D" id="1.50.10.10">
    <property type="match status" value="2"/>
</dbReference>
<dbReference type="InterPro" id="IPR011613">
    <property type="entry name" value="GH15-like"/>
</dbReference>
<dbReference type="PANTHER" id="PTHR31616">
    <property type="entry name" value="TREHALASE"/>
    <property type="match status" value="1"/>
</dbReference>
<dbReference type="InterPro" id="IPR012341">
    <property type="entry name" value="6hp_glycosidase-like_sf"/>
</dbReference>
<dbReference type="AlphaFoldDB" id="A0A1F7Y4Q7"/>
<evidence type="ECO:0000313" key="3">
    <source>
        <dbReference type="Proteomes" id="UP000178419"/>
    </source>
</evidence>
<proteinExistence type="predicted"/>
<gene>
    <name evidence="2" type="ORF">A2714_00250</name>
</gene>
<evidence type="ECO:0000313" key="2">
    <source>
        <dbReference type="EMBL" id="OGM21535.1"/>
    </source>
</evidence>
<dbReference type="GO" id="GO:0005975">
    <property type="term" value="P:carbohydrate metabolic process"/>
    <property type="evidence" value="ECO:0007669"/>
    <property type="project" value="InterPro"/>
</dbReference>
<comment type="caution">
    <text evidence="2">The sequence shown here is derived from an EMBL/GenBank/DDBJ whole genome shotgun (WGS) entry which is preliminary data.</text>
</comment>
<dbReference type="Pfam" id="PF00723">
    <property type="entry name" value="Glyco_hydro_15"/>
    <property type="match status" value="1"/>
</dbReference>
<organism evidence="2 3">
    <name type="scientific">Candidatus Woesebacteria bacterium RIFCSPHIGHO2_01_FULL_38_9</name>
    <dbReference type="NCBI Taxonomy" id="1802492"/>
    <lineage>
        <taxon>Bacteria</taxon>
        <taxon>Candidatus Woeseibacteriota</taxon>
    </lineage>
</organism>
<dbReference type="InterPro" id="IPR008928">
    <property type="entry name" value="6-hairpin_glycosidase_sf"/>
</dbReference>
<evidence type="ECO:0000259" key="1">
    <source>
        <dbReference type="Pfam" id="PF00723"/>
    </source>
</evidence>
<dbReference type="SUPFAM" id="SSF48208">
    <property type="entry name" value="Six-hairpin glycosidases"/>
    <property type="match status" value="1"/>
</dbReference>
<dbReference type="EMBL" id="MGGE01000014">
    <property type="protein sequence ID" value="OGM21535.1"/>
    <property type="molecule type" value="Genomic_DNA"/>
</dbReference>
<accession>A0A1F7Y4Q7</accession>
<name>A0A1F7Y4Q7_9BACT</name>
<dbReference type="PANTHER" id="PTHR31616:SF0">
    <property type="entry name" value="GLUCAN 1,4-ALPHA-GLUCOSIDASE"/>
    <property type="match status" value="1"/>
</dbReference>
<feature type="domain" description="GH15-like" evidence="1">
    <location>
        <begin position="22"/>
        <end position="184"/>
    </location>
</feature>
<dbReference type="GO" id="GO:0004553">
    <property type="term" value="F:hydrolase activity, hydrolyzing O-glycosyl compounds"/>
    <property type="evidence" value="ECO:0007669"/>
    <property type="project" value="UniProtKB-ARBA"/>
</dbReference>
<dbReference type="Proteomes" id="UP000178419">
    <property type="component" value="Unassembled WGS sequence"/>
</dbReference>
<reference evidence="2 3" key="1">
    <citation type="journal article" date="2016" name="Nat. Commun.">
        <title>Thousands of microbial genomes shed light on interconnected biogeochemical processes in an aquifer system.</title>
        <authorList>
            <person name="Anantharaman K."/>
            <person name="Brown C.T."/>
            <person name="Hug L.A."/>
            <person name="Sharon I."/>
            <person name="Castelle C.J."/>
            <person name="Probst A.J."/>
            <person name="Thomas B.C."/>
            <person name="Singh A."/>
            <person name="Wilkins M.J."/>
            <person name="Karaoz U."/>
            <person name="Brodie E.L."/>
            <person name="Williams K.H."/>
            <person name="Hubbard S.S."/>
            <person name="Banfield J.F."/>
        </authorList>
    </citation>
    <scope>NUCLEOTIDE SEQUENCE [LARGE SCALE GENOMIC DNA]</scope>
</reference>
<sequence length="365" mass="42813">MARLTYDELIKKHLHILRGLRSKTGLFLASRPRVSTGYDKSWLRDNFYETIAFEIIGDWDTVEKTYHAILKIFLKHEAKIDWAIKEKPKESYKRIHARFHPETFNEFWEEWGNKQNDAIGCILFRLGELEVNQNRSIVKTPDHIRIVNKLVRYLEAIEYWHDEDSGVWEEEEELHASSVGACVAGLKSISRVSPIEVPIWLIKKGEDSLEKLLPRESKKKFADLALLSLIWPYDIVNEESKIEILENVEYHLLRERGVIRYKGDHYYNKNPDGYSEEAEWTFGLAWLVIIYQKLGNYEKAHERLNKLISVDTPEGLPELFFSNSPIYNENTPLGWSESLFIVSLYEMNVRLRATLPIEKNLQSSV</sequence>
<protein>
    <recommendedName>
        <fullName evidence="1">GH15-like domain-containing protein</fullName>
    </recommendedName>
</protein>